<dbReference type="PANTHER" id="PTHR33127:SF69">
    <property type="entry name" value="OS09G0340800 PROTEIN"/>
    <property type="match status" value="1"/>
</dbReference>
<reference evidence="2" key="1">
    <citation type="journal article" date="2009" name="Rice">
        <title>De Novo Next Generation Sequencing of Plant Genomes.</title>
        <authorList>
            <person name="Rounsley S."/>
            <person name="Marri P.R."/>
            <person name="Yu Y."/>
            <person name="He R."/>
            <person name="Sisneros N."/>
            <person name="Goicoechea J.L."/>
            <person name="Lee S.J."/>
            <person name="Angelova A."/>
            <person name="Kudrna D."/>
            <person name="Luo M."/>
            <person name="Affourtit J."/>
            <person name="Desany B."/>
            <person name="Knight J."/>
            <person name="Niazi F."/>
            <person name="Egholm M."/>
            <person name="Wing R.A."/>
        </authorList>
    </citation>
    <scope>NUCLEOTIDE SEQUENCE [LARGE SCALE GENOMIC DNA]</scope>
    <source>
        <strain evidence="2">cv. IRGC 105608</strain>
    </source>
</reference>
<evidence type="ECO:0000259" key="1">
    <source>
        <dbReference type="Pfam" id="PF03478"/>
    </source>
</evidence>
<reference evidence="2" key="2">
    <citation type="submission" date="2015-03" db="UniProtKB">
        <authorList>
            <consortium name="EnsemblPlants"/>
        </authorList>
    </citation>
    <scope>IDENTIFICATION</scope>
</reference>
<sequence length="167" mass="19708">MKDLRFLTSLIYSFGFNGEESYLLESNQGELMVVLIERHGKMVHVVKLNEQRMEWEKVDNLHSQTVFTGSQTTMMKNTKFIWMENKVFFPRFYNWQTAYVDLVVCDGELAFVPKSPSYLDMYLDTSATNIWSYRLGHGAIIEYWGTENADYSIWVDFADDWNLDCFI</sequence>
<accession>A0A0D3H6C2</accession>
<dbReference type="Gramene" id="OBART09G08670.1">
    <property type="protein sequence ID" value="OBART09G08670.1"/>
    <property type="gene ID" value="OBART09G08670"/>
</dbReference>
<dbReference type="eggNOG" id="ENOG502R53P">
    <property type="taxonomic scope" value="Eukaryota"/>
</dbReference>
<dbReference type="HOGENOM" id="CLU_126238_0_0_1"/>
<dbReference type="AlphaFoldDB" id="A0A0D3H6C2"/>
<dbReference type="InterPro" id="IPR005174">
    <property type="entry name" value="KIB1-4_b-propeller"/>
</dbReference>
<dbReference type="EnsemblPlants" id="OBART09G08670.1">
    <property type="protein sequence ID" value="OBART09G08670.1"/>
    <property type="gene ID" value="OBART09G08670"/>
</dbReference>
<dbReference type="PaxDb" id="65489-OBART09G08670.1"/>
<dbReference type="Proteomes" id="UP000026960">
    <property type="component" value="Chromosome 9"/>
</dbReference>
<dbReference type="Pfam" id="PF03478">
    <property type="entry name" value="Beta-prop_KIB1-4"/>
    <property type="match status" value="1"/>
</dbReference>
<dbReference type="PANTHER" id="PTHR33127">
    <property type="entry name" value="TRANSMEMBRANE PROTEIN"/>
    <property type="match status" value="1"/>
</dbReference>
<evidence type="ECO:0000313" key="3">
    <source>
        <dbReference type="Proteomes" id="UP000026960"/>
    </source>
</evidence>
<protein>
    <recommendedName>
        <fullName evidence="1">KIB1-4 beta-propeller domain-containing protein</fullName>
    </recommendedName>
</protein>
<keyword evidence="3" id="KW-1185">Reference proteome</keyword>
<proteinExistence type="predicted"/>
<organism evidence="2">
    <name type="scientific">Oryza barthii</name>
    <dbReference type="NCBI Taxonomy" id="65489"/>
    <lineage>
        <taxon>Eukaryota</taxon>
        <taxon>Viridiplantae</taxon>
        <taxon>Streptophyta</taxon>
        <taxon>Embryophyta</taxon>
        <taxon>Tracheophyta</taxon>
        <taxon>Spermatophyta</taxon>
        <taxon>Magnoliopsida</taxon>
        <taxon>Liliopsida</taxon>
        <taxon>Poales</taxon>
        <taxon>Poaceae</taxon>
        <taxon>BOP clade</taxon>
        <taxon>Oryzoideae</taxon>
        <taxon>Oryzeae</taxon>
        <taxon>Oryzinae</taxon>
        <taxon>Oryza</taxon>
    </lineage>
</organism>
<feature type="domain" description="KIB1-4 beta-propeller" evidence="1">
    <location>
        <begin position="17"/>
        <end position="90"/>
    </location>
</feature>
<evidence type="ECO:0000313" key="2">
    <source>
        <dbReference type="EnsemblPlants" id="OBART09G08670.1"/>
    </source>
</evidence>
<name>A0A0D3H6C2_9ORYZ</name>